<dbReference type="Gene3D" id="3.40.30.10">
    <property type="entry name" value="Glutaredoxin"/>
    <property type="match status" value="1"/>
</dbReference>
<name>D2QRZ9_SPILD</name>
<dbReference type="KEGG" id="sli:Slin_5616"/>
<evidence type="ECO:0000313" key="3">
    <source>
        <dbReference type="Proteomes" id="UP000002028"/>
    </source>
</evidence>
<organism evidence="2 3">
    <name type="scientific">Spirosoma linguale (strain ATCC 33905 / DSM 74 / LMG 10896 / Claus 1)</name>
    <dbReference type="NCBI Taxonomy" id="504472"/>
    <lineage>
        <taxon>Bacteria</taxon>
        <taxon>Pseudomonadati</taxon>
        <taxon>Bacteroidota</taxon>
        <taxon>Cytophagia</taxon>
        <taxon>Cytophagales</taxon>
        <taxon>Cytophagaceae</taxon>
        <taxon>Spirosoma</taxon>
    </lineage>
</organism>
<dbReference type="Proteomes" id="UP000002028">
    <property type="component" value="Chromosome"/>
</dbReference>
<feature type="region of interest" description="Disordered" evidence="1">
    <location>
        <begin position="429"/>
        <end position="451"/>
    </location>
</feature>
<accession>D2QRZ9</accession>
<dbReference type="SUPFAM" id="SSF52833">
    <property type="entry name" value="Thioredoxin-like"/>
    <property type="match status" value="1"/>
</dbReference>
<evidence type="ECO:0000256" key="1">
    <source>
        <dbReference type="SAM" id="MobiDB-lite"/>
    </source>
</evidence>
<keyword evidence="3" id="KW-1185">Reference proteome</keyword>
<dbReference type="STRING" id="504472.Slin_5616"/>
<dbReference type="AlphaFoldDB" id="D2QRZ9"/>
<gene>
    <name evidence="2" type="ordered locus">Slin_5616</name>
</gene>
<protein>
    <recommendedName>
        <fullName evidence="4">Thioredoxin domain-containing protein</fullName>
    </recommendedName>
</protein>
<sequence length="451" mass="51307">MKLLYPFLIVLALLPGTLSAQGIVFETGSWADAVKKAKKEKKLLFLHLDNPGCGGCGEVASVAFRSPLVREKFAVHFVSFRTNGTTGIGKELVEKLQVECTPSSVYLDADENPLARYCGTTTLDRAYLEKAEEALTRNKEHPLKAMTEAYTKGERSSAFMRNYINRLRELGLSNTEPLDAYILSLPPDSLNSGSLLRFVFEQAPVVGSVADRIFRRNYTRTDSLYKAVGWNKAVELNGQITNNSLRKAIKDHNINLATQTAVFRLRTYQNDYKNGRAAHDWVLMRYFRGIQDTLQYLQMASSYFDRQFMTARVDSIQKLDELDSQRRMRGEFTGPNGQLIRPTAPGQMVQVMAFPNTQRYVSALNQAAWEFQELTRDPVYLNKALSWSKRTLEYREDGSLLDTYAHILYWLGRKEEALEWQTKAVKKEKERNSPMVGSLEESLKKMKAGTL</sequence>
<evidence type="ECO:0000313" key="2">
    <source>
        <dbReference type="EMBL" id="ADB41581.1"/>
    </source>
</evidence>
<reference evidence="2 3" key="1">
    <citation type="journal article" date="2010" name="Stand. Genomic Sci.">
        <title>Complete genome sequence of Spirosoma linguale type strain (1).</title>
        <authorList>
            <person name="Lail K."/>
            <person name="Sikorski J."/>
            <person name="Saunders E."/>
            <person name="Lapidus A."/>
            <person name="Glavina Del Rio T."/>
            <person name="Copeland A."/>
            <person name="Tice H."/>
            <person name="Cheng J.-F."/>
            <person name="Lucas S."/>
            <person name="Nolan M."/>
            <person name="Bruce D."/>
            <person name="Goodwin L."/>
            <person name="Pitluck S."/>
            <person name="Ivanova N."/>
            <person name="Mavromatis K."/>
            <person name="Ovchinnikova G."/>
            <person name="Pati A."/>
            <person name="Chen A."/>
            <person name="Palaniappan K."/>
            <person name="Land M."/>
            <person name="Hauser L."/>
            <person name="Chang Y.-J."/>
            <person name="Jeffries C.D."/>
            <person name="Chain P."/>
            <person name="Brettin T."/>
            <person name="Detter J.C."/>
            <person name="Schuetze A."/>
            <person name="Rohde M."/>
            <person name="Tindall B.J."/>
            <person name="Goeker M."/>
            <person name="Bristow J."/>
            <person name="Eisen J.A."/>
            <person name="Markowitz V."/>
            <person name="Hugenholtz P."/>
            <person name="Kyrpides N.C."/>
            <person name="Klenk H.-P."/>
            <person name="Chen F."/>
        </authorList>
    </citation>
    <scope>NUCLEOTIDE SEQUENCE [LARGE SCALE GENOMIC DNA]</scope>
    <source>
        <strain evidence="3">ATCC 33905 / DSM 74 / LMG 10896 / Claus 1</strain>
    </source>
</reference>
<dbReference type="InterPro" id="IPR036249">
    <property type="entry name" value="Thioredoxin-like_sf"/>
</dbReference>
<dbReference type="EMBL" id="CP001769">
    <property type="protein sequence ID" value="ADB41581.1"/>
    <property type="molecule type" value="Genomic_DNA"/>
</dbReference>
<evidence type="ECO:0008006" key="4">
    <source>
        <dbReference type="Google" id="ProtNLM"/>
    </source>
</evidence>
<dbReference type="HOGENOM" id="CLU_594137_0_0_10"/>
<dbReference type="RefSeq" id="WP_012930074.1">
    <property type="nucleotide sequence ID" value="NC_013730.1"/>
</dbReference>
<dbReference type="SMR" id="D2QRZ9"/>
<dbReference type="eggNOG" id="COG2143">
    <property type="taxonomic scope" value="Bacteria"/>
</dbReference>
<proteinExistence type="predicted"/>